<dbReference type="EMBL" id="HBEQ01008612">
    <property type="protein sequence ID" value="CAD8519492.1"/>
    <property type="molecule type" value="Transcribed_RNA"/>
</dbReference>
<dbReference type="AlphaFoldDB" id="A0A7S0IES6"/>
<evidence type="ECO:0000256" key="1">
    <source>
        <dbReference type="SAM" id="Phobius"/>
    </source>
</evidence>
<evidence type="ECO:0000313" key="2">
    <source>
        <dbReference type="EMBL" id="CAD8519492.1"/>
    </source>
</evidence>
<gene>
    <name evidence="2" type="ORF">MCOM1403_LOCUS6918</name>
</gene>
<name>A0A7S0IES6_MICPS</name>
<feature type="transmembrane region" description="Helical" evidence="1">
    <location>
        <begin position="358"/>
        <end position="382"/>
    </location>
</feature>
<proteinExistence type="predicted"/>
<dbReference type="InterPro" id="IPR008984">
    <property type="entry name" value="SMAD_FHA_dom_sf"/>
</dbReference>
<accession>A0A7S0IES6</accession>
<dbReference type="CDD" id="cd22671">
    <property type="entry name" value="FHA_APTX-like"/>
    <property type="match status" value="1"/>
</dbReference>
<keyword evidence="1" id="KW-0472">Membrane</keyword>
<sequence length="599" mass="66183">MSFRKGLVEIWEDMMSYRTLKVVKISDKRLAYVHKSLMASILVYATITMVGAHTYMLKEKPRLYVTTTVDDTNRLSNWTLDSTSGPRGYCNTAYTSFPGDEFVPEPAYPQTRCASYISTAQMVSVTDQGAFIGTHMRQQAWKRTCTDETTKQDCVVENKDENDVAVAAEDQFAADIENIVLKFQPIYVTSWGVSEPAHRITVVNAARKEVKKFERYGTDVTNQWPTFTLKELLKLAEMDIDAQNPIIVSKNYKGVDLETGLPRLPLFRLTGLRIAVDFTFSNFRPMGQMRPFDFTPLGVMTVKATSVGSFVTPRESTIYSGTTSNFDSKGTVLSIRGVKIEFQAKGQMGKADGYTGMMALMSCLVMVGVATAIVDVVGAFIYDSFKDDKIEDDSERQHLEHMILNIETSGVPFKNDDFEFEPGTSVKKQIDELTRDIQRQATLLHHMSGELAAAGLNSHTMHMADLGEGVQSARYECVLKGSNGEDIFLTGGPQTVGRGHGGAQSKRISHKQISVVANTHNGMARVQGLPTKNISGVALGGGPWQPLGPEANVDLKNGDMIALLMDEGADEAETTVDGVFRFQATYVEDKQEGGSWFGW</sequence>
<keyword evidence="1" id="KW-0812">Transmembrane</keyword>
<dbReference type="SUPFAM" id="SSF49879">
    <property type="entry name" value="SMAD/FHA domain"/>
    <property type="match status" value="1"/>
</dbReference>
<reference evidence="2" key="1">
    <citation type="submission" date="2021-01" db="EMBL/GenBank/DDBJ databases">
        <authorList>
            <person name="Corre E."/>
            <person name="Pelletier E."/>
            <person name="Niang G."/>
            <person name="Scheremetjew M."/>
            <person name="Finn R."/>
            <person name="Kale V."/>
            <person name="Holt S."/>
            <person name="Cochrane G."/>
            <person name="Meng A."/>
            <person name="Brown T."/>
            <person name="Cohen L."/>
        </authorList>
    </citation>
    <scope>NUCLEOTIDE SEQUENCE</scope>
    <source>
        <strain evidence="2">CCMP1723</strain>
    </source>
</reference>
<dbReference type="Gene3D" id="2.60.200.20">
    <property type="match status" value="1"/>
</dbReference>
<organism evidence="2">
    <name type="scientific">Micromonas pusilla</name>
    <name type="common">Picoplanktonic green alga</name>
    <name type="synonym">Chromulina pusilla</name>
    <dbReference type="NCBI Taxonomy" id="38833"/>
    <lineage>
        <taxon>Eukaryota</taxon>
        <taxon>Viridiplantae</taxon>
        <taxon>Chlorophyta</taxon>
        <taxon>Mamiellophyceae</taxon>
        <taxon>Mamiellales</taxon>
        <taxon>Mamiellaceae</taxon>
        <taxon>Micromonas</taxon>
    </lineage>
</organism>
<feature type="transmembrane region" description="Helical" evidence="1">
    <location>
        <begin position="37"/>
        <end position="57"/>
    </location>
</feature>
<protein>
    <submittedName>
        <fullName evidence="2">Uncharacterized protein</fullName>
    </submittedName>
</protein>
<keyword evidence="1" id="KW-1133">Transmembrane helix</keyword>